<proteinExistence type="predicted"/>
<sequence>MSWKYEVKTQLAAVLARRPDAPVPIDESDDDRRALLRQAMTTGARLFRFARAELCQANVPMQYEFRNGSLRLSFEGRPFFVELEQMTNGLAIKVQREFGIVEILQAKDGVVVDRNQGCVGAIDGYFTCLVVELVRTGCGVSK</sequence>
<name>A0A2W5VPH7_9BACT</name>
<dbReference type="Proteomes" id="UP000249061">
    <property type="component" value="Unassembled WGS sequence"/>
</dbReference>
<evidence type="ECO:0000313" key="2">
    <source>
        <dbReference type="Proteomes" id="UP000249061"/>
    </source>
</evidence>
<gene>
    <name evidence="1" type="ORF">DI536_15625</name>
</gene>
<dbReference type="EMBL" id="QFQP01000012">
    <property type="protein sequence ID" value="PZR12331.1"/>
    <property type="molecule type" value="Genomic_DNA"/>
</dbReference>
<organism evidence="1 2">
    <name type="scientific">Archangium gephyra</name>
    <dbReference type="NCBI Taxonomy" id="48"/>
    <lineage>
        <taxon>Bacteria</taxon>
        <taxon>Pseudomonadati</taxon>
        <taxon>Myxococcota</taxon>
        <taxon>Myxococcia</taxon>
        <taxon>Myxococcales</taxon>
        <taxon>Cystobacterineae</taxon>
        <taxon>Archangiaceae</taxon>
        <taxon>Archangium</taxon>
    </lineage>
</organism>
<accession>A0A2W5VPH7</accession>
<reference evidence="1 2" key="1">
    <citation type="submission" date="2017-08" db="EMBL/GenBank/DDBJ databases">
        <title>Infants hospitalized years apart are colonized by the same room-sourced microbial strains.</title>
        <authorList>
            <person name="Brooks B."/>
            <person name="Olm M.R."/>
            <person name="Firek B.A."/>
            <person name="Baker R."/>
            <person name="Thomas B.C."/>
            <person name="Morowitz M.J."/>
            <person name="Banfield J.F."/>
        </authorList>
    </citation>
    <scope>NUCLEOTIDE SEQUENCE [LARGE SCALE GENOMIC DNA]</scope>
    <source>
        <strain evidence="1">S2_003_000_R2_14</strain>
    </source>
</reference>
<protein>
    <submittedName>
        <fullName evidence="1">Uncharacterized protein</fullName>
    </submittedName>
</protein>
<evidence type="ECO:0000313" key="1">
    <source>
        <dbReference type="EMBL" id="PZR12331.1"/>
    </source>
</evidence>
<comment type="caution">
    <text evidence="1">The sequence shown here is derived from an EMBL/GenBank/DDBJ whole genome shotgun (WGS) entry which is preliminary data.</text>
</comment>
<dbReference type="AlphaFoldDB" id="A0A2W5VPH7"/>